<comment type="caution">
    <text evidence="4">The sequence shown here is derived from an EMBL/GenBank/DDBJ whole genome shotgun (WGS) entry which is preliminary data.</text>
</comment>
<reference evidence="4" key="1">
    <citation type="submission" date="2023-01" db="EMBL/GenBank/DDBJ databases">
        <authorList>
            <person name="Van Ghelder C."/>
            <person name="Rancurel C."/>
        </authorList>
    </citation>
    <scope>NUCLEOTIDE SEQUENCE</scope>
    <source>
        <strain evidence="4">CNCM I-4278</strain>
    </source>
</reference>
<evidence type="ECO:0000256" key="2">
    <source>
        <dbReference type="SAM" id="SignalP"/>
    </source>
</evidence>
<feature type="signal peptide" evidence="2">
    <location>
        <begin position="1"/>
        <end position="19"/>
    </location>
</feature>
<gene>
    <name evidence="4" type="ORF">PDIGIT_LOCUS15694</name>
</gene>
<evidence type="ECO:0000313" key="5">
    <source>
        <dbReference type="Proteomes" id="UP001152607"/>
    </source>
</evidence>
<evidence type="ECO:0000313" key="4">
    <source>
        <dbReference type="EMBL" id="CAI6342487.1"/>
    </source>
</evidence>
<dbReference type="PANTHER" id="PTHR11474">
    <property type="entry name" value="TYROSINASE FAMILY MEMBER"/>
    <property type="match status" value="1"/>
</dbReference>
<keyword evidence="2" id="KW-0732">Signal</keyword>
<name>A0A9W4XZG3_9PLEO</name>
<organism evidence="4 5">
    <name type="scientific">Periconia digitata</name>
    <dbReference type="NCBI Taxonomy" id="1303443"/>
    <lineage>
        <taxon>Eukaryota</taxon>
        <taxon>Fungi</taxon>
        <taxon>Dikarya</taxon>
        <taxon>Ascomycota</taxon>
        <taxon>Pezizomycotina</taxon>
        <taxon>Dothideomycetes</taxon>
        <taxon>Pleosporomycetidae</taxon>
        <taxon>Pleosporales</taxon>
        <taxon>Massarineae</taxon>
        <taxon>Periconiaceae</taxon>
        <taxon>Periconia</taxon>
    </lineage>
</organism>
<evidence type="ECO:0000256" key="1">
    <source>
        <dbReference type="ARBA" id="ARBA00022723"/>
    </source>
</evidence>
<dbReference type="GO" id="GO:0046872">
    <property type="term" value="F:metal ion binding"/>
    <property type="evidence" value="ECO:0007669"/>
    <property type="project" value="UniProtKB-KW"/>
</dbReference>
<feature type="domain" description="Tyrosinase copper-binding" evidence="3">
    <location>
        <begin position="139"/>
        <end position="156"/>
    </location>
</feature>
<dbReference type="InterPro" id="IPR008922">
    <property type="entry name" value="Di-copper_centre_dom_sf"/>
</dbReference>
<dbReference type="Gene3D" id="1.10.1280.10">
    <property type="entry name" value="Di-copper center containing domain from catechol oxidase"/>
    <property type="match status" value="1"/>
</dbReference>
<dbReference type="SUPFAM" id="SSF48056">
    <property type="entry name" value="Di-copper centre-containing domain"/>
    <property type="match status" value="1"/>
</dbReference>
<dbReference type="AlphaFoldDB" id="A0A9W4XZG3"/>
<keyword evidence="5" id="KW-1185">Reference proteome</keyword>
<dbReference type="PROSITE" id="PS00497">
    <property type="entry name" value="TYROSINASE_1"/>
    <property type="match status" value="1"/>
</dbReference>
<evidence type="ECO:0000259" key="3">
    <source>
        <dbReference type="PROSITE" id="PS00497"/>
    </source>
</evidence>
<dbReference type="OrthoDB" id="6132182at2759"/>
<protein>
    <recommendedName>
        <fullName evidence="3">Tyrosinase copper-binding domain-containing protein</fullName>
    </recommendedName>
</protein>
<dbReference type="PANTHER" id="PTHR11474:SF116">
    <property type="entry name" value="TYROSINASE"/>
    <property type="match status" value="1"/>
</dbReference>
<keyword evidence="1" id="KW-0479">Metal-binding</keyword>
<sequence length="416" mass="45279">MRVSSAVSLFFVAGAVCNATPTSYKDLEIEIPNSASRDLFEAGEQLAKLAAFAQESTNQILAAAAATDGNQNKGICNINNVAVRKEWGDLSHKERKAYTDAVICLQSKKARTPPSLVPGARSRFDDWVAAHINQTQTIHYTGIFLAWHRYFTWEYEQALRNECNYTGYQPYWDWTKTAATGLETSPIFDGSEFSMSGNGEHIANQSAYVVLGDSNGVDEIIAPSGTGGGCVTSGPFKDMTVNLGPVQLLLPGNQTIANGDGLSYNPRCLKRDLTWEINRRYANATTVVDTLIKSDINDFQLTLQGMPDTGELGAHGGGHFTFGGDAGRDLYISPGEPLFFLHHAMVDRTWWMFQSFDPATRTGAGGIAGTATWLNEPASANTTLDTELDLGYAAGEVRKMSELMSTIAGPFCYIYL</sequence>
<dbReference type="InterPro" id="IPR002227">
    <property type="entry name" value="Tyrosinase_Cu-bd"/>
</dbReference>
<dbReference type="PRINTS" id="PR00092">
    <property type="entry name" value="TYROSINASE"/>
</dbReference>
<accession>A0A9W4XZG3</accession>
<dbReference type="Pfam" id="PF00264">
    <property type="entry name" value="Tyrosinase"/>
    <property type="match status" value="1"/>
</dbReference>
<dbReference type="GO" id="GO:0016491">
    <property type="term" value="F:oxidoreductase activity"/>
    <property type="evidence" value="ECO:0007669"/>
    <property type="project" value="InterPro"/>
</dbReference>
<feature type="chain" id="PRO_5040988941" description="Tyrosinase copper-binding domain-containing protein" evidence="2">
    <location>
        <begin position="20"/>
        <end position="416"/>
    </location>
</feature>
<proteinExistence type="predicted"/>
<dbReference type="Proteomes" id="UP001152607">
    <property type="component" value="Unassembled WGS sequence"/>
</dbReference>
<dbReference type="InterPro" id="IPR050316">
    <property type="entry name" value="Tyrosinase/Hemocyanin"/>
</dbReference>
<dbReference type="EMBL" id="CAOQHR010000013">
    <property type="protein sequence ID" value="CAI6342487.1"/>
    <property type="molecule type" value="Genomic_DNA"/>
</dbReference>